<evidence type="ECO:0000256" key="1">
    <source>
        <dbReference type="SAM" id="Coils"/>
    </source>
</evidence>
<reference evidence="4" key="1">
    <citation type="submission" date="2021-06" db="EMBL/GenBank/DDBJ databases">
        <title>Parelaphostrongylus tenuis whole genome reference sequence.</title>
        <authorList>
            <person name="Garwood T.J."/>
            <person name="Larsen P.A."/>
            <person name="Fountain-Jones N.M."/>
            <person name="Garbe J.R."/>
            <person name="Macchietto M.G."/>
            <person name="Kania S.A."/>
            <person name="Gerhold R.W."/>
            <person name="Richards J.E."/>
            <person name="Wolf T.M."/>
        </authorList>
    </citation>
    <scope>NUCLEOTIDE SEQUENCE</scope>
    <source>
        <strain evidence="4">MNPRO001-30</strain>
        <tissue evidence="4">Meninges</tissue>
    </source>
</reference>
<dbReference type="AlphaFoldDB" id="A0AAD5MH04"/>
<dbReference type="Pfam" id="PF16704">
    <property type="entry name" value="Rab_bind"/>
    <property type="match status" value="1"/>
</dbReference>
<evidence type="ECO:0000259" key="3">
    <source>
        <dbReference type="Pfam" id="PF16704"/>
    </source>
</evidence>
<keyword evidence="1" id="KW-0175">Coiled coil</keyword>
<sequence>MVQLNKSLKDAEHALEASNSEKEKLIQELSTQKLSTDRMNTDCLALQRELQEVRNKLHEQKCIVRELTSAMDKLQDNSNILIAARTEELVTLEAKMARNEELLAYWQRNSDQKSAELSDLLAENLMLRTRCDTLEDDFLSYKSRARYVLEQQAKSVENGPTKHSNVEAVQQALMKVSEDLEELRVAQKTVISDARKYRDQCMKYESINRSTKAHALELQQKLMRTNEELLDCNMMLELRASDCLKYQSQISEMEEQLQDLSRTKEKALQLIEEQVANRSIVEAELTTELEKQKSRYEELMQRLSEVQKERARASPETPTYLHRSDSQHPRESNLPAPRQCTKMSLSTLADDEGQHERSLEEVLFGEDFVDQESRLNVTKMLSSLMDENERILKQLWHTSELLKESEATNATLIDQSVLLKEEIRRLERNGERLSHFENSEYLKNIIVKFFSPERVAGERMQLMLNRAASQDDVQHGESESSWGSYLRWGRLN</sequence>
<dbReference type="InterPro" id="IPR032023">
    <property type="entry name" value="GCC2_Rab_bind"/>
</dbReference>
<dbReference type="EMBL" id="JAHQIW010003251">
    <property type="protein sequence ID" value="KAJ1357860.1"/>
    <property type="molecule type" value="Genomic_DNA"/>
</dbReference>
<organism evidence="4 5">
    <name type="scientific">Parelaphostrongylus tenuis</name>
    <name type="common">Meningeal worm</name>
    <dbReference type="NCBI Taxonomy" id="148309"/>
    <lineage>
        <taxon>Eukaryota</taxon>
        <taxon>Metazoa</taxon>
        <taxon>Ecdysozoa</taxon>
        <taxon>Nematoda</taxon>
        <taxon>Chromadorea</taxon>
        <taxon>Rhabditida</taxon>
        <taxon>Rhabditina</taxon>
        <taxon>Rhabditomorpha</taxon>
        <taxon>Strongyloidea</taxon>
        <taxon>Metastrongylidae</taxon>
        <taxon>Parelaphostrongylus</taxon>
    </lineage>
</organism>
<evidence type="ECO:0000313" key="4">
    <source>
        <dbReference type="EMBL" id="KAJ1357860.1"/>
    </source>
</evidence>
<accession>A0AAD5MH04</accession>
<proteinExistence type="predicted"/>
<feature type="domain" description="GCC2 Rab binding" evidence="3">
    <location>
        <begin position="384"/>
        <end position="432"/>
    </location>
</feature>
<gene>
    <name evidence="4" type="ORF">KIN20_016117</name>
</gene>
<feature type="region of interest" description="Disordered" evidence="2">
    <location>
        <begin position="305"/>
        <end position="338"/>
    </location>
</feature>
<evidence type="ECO:0000313" key="5">
    <source>
        <dbReference type="Proteomes" id="UP001196413"/>
    </source>
</evidence>
<evidence type="ECO:0000256" key="2">
    <source>
        <dbReference type="SAM" id="MobiDB-lite"/>
    </source>
</evidence>
<feature type="compositionally biased region" description="Basic and acidic residues" evidence="2">
    <location>
        <begin position="322"/>
        <end position="331"/>
    </location>
</feature>
<feature type="coiled-coil region" evidence="1">
    <location>
        <begin position="1"/>
        <end position="77"/>
    </location>
</feature>
<comment type="caution">
    <text evidence="4">The sequence shown here is derived from an EMBL/GenBank/DDBJ whole genome shotgun (WGS) entry which is preliminary data.</text>
</comment>
<protein>
    <recommendedName>
        <fullName evidence="3">GCC2 Rab binding domain-containing protein</fullName>
    </recommendedName>
</protein>
<dbReference type="Proteomes" id="UP001196413">
    <property type="component" value="Unassembled WGS sequence"/>
</dbReference>
<name>A0AAD5MH04_PARTN</name>
<keyword evidence="5" id="KW-1185">Reference proteome</keyword>